<organism evidence="11">
    <name type="scientific">Schlesneria paludicola</name>
    <dbReference type="NCBI Taxonomy" id="360056"/>
    <lineage>
        <taxon>Bacteria</taxon>
        <taxon>Pseudomonadati</taxon>
        <taxon>Planctomycetota</taxon>
        <taxon>Planctomycetia</taxon>
        <taxon>Planctomycetales</taxon>
        <taxon>Planctomycetaceae</taxon>
        <taxon>Schlesneria</taxon>
    </lineage>
</organism>
<protein>
    <submittedName>
        <fullName evidence="11">Glycosyltransferase family 39 protein</fullName>
    </submittedName>
</protein>
<keyword evidence="2" id="KW-1003">Cell membrane</keyword>
<feature type="transmembrane region" description="Helical" evidence="9">
    <location>
        <begin position="338"/>
        <end position="358"/>
    </location>
</feature>
<feature type="transmembrane region" description="Helical" evidence="9">
    <location>
        <begin position="279"/>
        <end position="298"/>
    </location>
</feature>
<dbReference type="EMBL" id="DSVQ01000020">
    <property type="protein sequence ID" value="HGT41274.1"/>
    <property type="molecule type" value="Genomic_DNA"/>
</dbReference>
<dbReference type="GO" id="GO:0005886">
    <property type="term" value="C:plasma membrane"/>
    <property type="evidence" value="ECO:0007669"/>
    <property type="project" value="UniProtKB-SubCell"/>
</dbReference>
<evidence type="ECO:0000256" key="6">
    <source>
        <dbReference type="ARBA" id="ARBA00022989"/>
    </source>
</evidence>
<keyword evidence="5 9" id="KW-0812">Transmembrane</keyword>
<keyword evidence="7 9" id="KW-0472">Membrane</keyword>
<sequence>MWHDRPDTGRPEAASVGRSARPAQVPHHARPSGNSPAPDSGGFDALPKAPPRDPAVEQPDPIARGDRSDHADPERLWTRRLGWLLAGLFAARIAYLAVVPLELCPDEAYYWDWSRQLDWGYYSKPPMIAWLIRLATTLGGTSDWAIRLPAAVLGTVGLYAVFALARAQFGARVGFWSAVAGAATPGMTALNVLMTIDAPFLCAWAFALWCVWELFGSSGAEPTRAEPARSRREEGGWLLAAVLCTGFGLLSKQTMLAIFPLTLLWLASDAEGRRHLRRATVWLWMMGSLCCVLPVVWWNARHDWVTVWHTREHFQSRAVSIGEKLLQGVEFVGSQFGVVSPLSFGLMVWLGAATVCAWPRTDRRLRFLACFSPVPLLGVLGLGFVQKVQPNWPAAFHLTGLVLLSAWGCGAVVVGRPAARPFRWLTSAMLVGALLAAGVLAAPFLVPHSPWAGGRLDPLARLRGWKSLGTQLGRRIAEVAPRGQVLIIAATGRGPVSPLAYYLPGRPRVYRWNSTGQIECQHDVWGGPPAAPGATAVIVTQGALPVPAELAKAFDRLIRIDTISADRGGTRREVLTIWRGEHEHGGPLAEKLLAIDPDREPTRH</sequence>
<evidence type="ECO:0000259" key="10">
    <source>
        <dbReference type="Pfam" id="PF13231"/>
    </source>
</evidence>
<dbReference type="InterPro" id="IPR050297">
    <property type="entry name" value="LipidA_mod_glycosyltrf_83"/>
</dbReference>
<dbReference type="InterPro" id="IPR038731">
    <property type="entry name" value="RgtA/B/C-like"/>
</dbReference>
<evidence type="ECO:0000256" key="3">
    <source>
        <dbReference type="ARBA" id="ARBA00022676"/>
    </source>
</evidence>
<feature type="transmembrane region" description="Helical" evidence="9">
    <location>
        <begin position="392"/>
        <end position="415"/>
    </location>
</feature>
<evidence type="ECO:0000256" key="2">
    <source>
        <dbReference type="ARBA" id="ARBA00022475"/>
    </source>
</evidence>
<feature type="domain" description="Glycosyltransferase RgtA/B/C/D-like" evidence="10">
    <location>
        <begin position="123"/>
        <end position="298"/>
    </location>
</feature>
<feature type="transmembrane region" description="Helical" evidence="9">
    <location>
        <begin position="365"/>
        <end position="386"/>
    </location>
</feature>
<keyword evidence="3" id="KW-0328">Glycosyltransferase</keyword>
<reference evidence="11" key="1">
    <citation type="journal article" date="2020" name="mSystems">
        <title>Genome- and Community-Level Interaction Insights into Carbon Utilization and Element Cycling Functions of Hydrothermarchaeota in Hydrothermal Sediment.</title>
        <authorList>
            <person name="Zhou Z."/>
            <person name="Liu Y."/>
            <person name="Xu W."/>
            <person name="Pan J."/>
            <person name="Luo Z.H."/>
            <person name="Li M."/>
        </authorList>
    </citation>
    <scope>NUCLEOTIDE SEQUENCE [LARGE SCALE GENOMIC DNA]</scope>
    <source>
        <strain evidence="11">SpSt-508</strain>
    </source>
</reference>
<evidence type="ECO:0000256" key="1">
    <source>
        <dbReference type="ARBA" id="ARBA00004651"/>
    </source>
</evidence>
<evidence type="ECO:0000313" key="11">
    <source>
        <dbReference type="EMBL" id="HGT41274.1"/>
    </source>
</evidence>
<feature type="region of interest" description="Disordered" evidence="8">
    <location>
        <begin position="1"/>
        <end position="70"/>
    </location>
</feature>
<evidence type="ECO:0000256" key="4">
    <source>
        <dbReference type="ARBA" id="ARBA00022679"/>
    </source>
</evidence>
<evidence type="ECO:0000256" key="8">
    <source>
        <dbReference type="SAM" id="MobiDB-lite"/>
    </source>
</evidence>
<keyword evidence="4 11" id="KW-0808">Transferase</keyword>
<evidence type="ECO:0000256" key="5">
    <source>
        <dbReference type="ARBA" id="ARBA00022692"/>
    </source>
</evidence>
<dbReference type="GO" id="GO:0009103">
    <property type="term" value="P:lipopolysaccharide biosynthetic process"/>
    <property type="evidence" value="ECO:0007669"/>
    <property type="project" value="UniProtKB-ARBA"/>
</dbReference>
<feature type="transmembrane region" description="Helical" evidence="9">
    <location>
        <begin position="237"/>
        <end position="267"/>
    </location>
</feature>
<evidence type="ECO:0000256" key="7">
    <source>
        <dbReference type="ARBA" id="ARBA00023136"/>
    </source>
</evidence>
<dbReference type="PANTHER" id="PTHR33908:SF11">
    <property type="entry name" value="MEMBRANE PROTEIN"/>
    <property type="match status" value="1"/>
</dbReference>
<evidence type="ECO:0000256" key="9">
    <source>
        <dbReference type="SAM" id="Phobius"/>
    </source>
</evidence>
<comment type="subcellular location">
    <subcellularLocation>
        <location evidence="1">Cell membrane</location>
        <topology evidence="1">Multi-pass membrane protein</topology>
    </subcellularLocation>
</comment>
<dbReference type="PANTHER" id="PTHR33908">
    <property type="entry name" value="MANNOSYLTRANSFERASE YKCB-RELATED"/>
    <property type="match status" value="1"/>
</dbReference>
<gene>
    <name evidence="11" type="ORF">ENS64_18660</name>
</gene>
<feature type="transmembrane region" description="Helical" evidence="9">
    <location>
        <begin position="148"/>
        <end position="167"/>
    </location>
</feature>
<feature type="transmembrane region" description="Helical" evidence="9">
    <location>
        <begin position="173"/>
        <end position="193"/>
    </location>
</feature>
<proteinExistence type="predicted"/>
<feature type="transmembrane region" description="Helical" evidence="9">
    <location>
        <begin position="81"/>
        <end position="99"/>
    </location>
</feature>
<comment type="caution">
    <text evidence="11">The sequence shown here is derived from an EMBL/GenBank/DDBJ whole genome shotgun (WGS) entry which is preliminary data.</text>
</comment>
<name>A0A7C4LNQ1_9PLAN</name>
<dbReference type="GO" id="GO:0016763">
    <property type="term" value="F:pentosyltransferase activity"/>
    <property type="evidence" value="ECO:0007669"/>
    <property type="project" value="TreeGrafter"/>
</dbReference>
<dbReference type="Pfam" id="PF13231">
    <property type="entry name" value="PMT_2"/>
    <property type="match status" value="1"/>
</dbReference>
<dbReference type="AlphaFoldDB" id="A0A7C4LNQ1"/>
<accession>A0A7C4LNQ1</accession>
<keyword evidence="6 9" id="KW-1133">Transmembrane helix</keyword>
<feature type="compositionally biased region" description="Basic and acidic residues" evidence="8">
    <location>
        <begin position="1"/>
        <end position="10"/>
    </location>
</feature>
<feature type="transmembrane region" description="Helical" evidence="9">
    <location>
        <begin position="427"/>
        <end position="446"/>
    </location>
</feature>